<comment type="similarity">
    <text evidence="1">Belongs to the UbiD family.</text>
</comment>
<evidence type="ECO:0000313" key="5">
    <source>
        <dbReference type="EMBL" id="CBX30506.1"/>
    </source>
</evidence>
<dbReference type="SUPFAM" id="SSF143968">
    <property type="entry name" value="UbiD C-terminal domain-like"/>
    <property type="match status" value="1"/>
</dbReference>
<proteinExistence type="inferred from homology"/>
<evidence type="ECO:0008006" key="6">
    <source>
        <dbReference type="Google" id="ProtNLM"/>
    </source>
</evidence>
<dbReference type="InterPro" id="IPR049381">
    <property type="entry name" value="UbiD-like_C"/>
</dbReference>
<evidence type="ECO:0000256" key="1">
    <source>
        <dbReference type="ARBA" id="ARBA00010021"/>
    </source>
</evidence>
<dbReference type="Gene3D" id="3.40.1670.10">
    <property type="entry name" value="UbiD C-terminal domain-like"/>
    <property type="match status" value="1"/>
</dbReference>
<evidence type="ECO:0000259" key="2">
    <source>
        <dbReference type="Pfam" id="PF01977"/>
    </source>
</evidence>
<dbReference type="Pfam" id="PF20696">
    <property type="entry name" value="UbiD_C"/>
    <property type="match status" value="1"/>
</dbReference>
<evidence type="ECO:0000259" key="3">
    <source>
        <dbReference type="Pfam" id="PF20695"/>
    </source>
</evidence>
<dbReference type="PANTHER" id="PTHR30108:SF21">
    <property type="entry name" value="4-HYDROXYBENZOATE DECARBOXYLASE"/>
    <property type="match status" value="1"/>
</dbReference>
<dbReference type="InterPro" id="IPR002830">
    <property type="entry name" value="UbiD"/>
</dbReference>
<sequence length="462" mass="51738">MFSDFRGFIEYLNHSGEVLTVKEKLAVKYEIPAAIEQISTRDGHVALFNNAHGYPHIAIVGNLFGKKSRLAEALGVKEGDLAETYSSRRHKLIEPSIMDNGPVKENIITGKIDILKILPVLTHHARDVGPYFTSAVVVAKDPQTGIRGMGIHRVLVREPDKLGIFLNSPPLSIFLDKAEKKGQPLEIAIVLGMEPAAFLSSIIWVPEGTDKFAIAGALIQRSIQLVKCESLDLEVPANAEFVLEGRVLPHERLPEGPFGESTGYYLTYDNPIAEINVITHRNNPIYHALMPFTCEEDVLFDFAWKMENRSVLIDSIQGMKDLRLRFVGLITVAQVEKKNDEDGKRVINELMMCGIPNKVIIVVDEDVDIYNDTDIWWALATRFQPDRDLIVKRDMPGLSIDPSTEQEESSTGSSVLVTKTAKIGLDATKPLSEREKFERINIPPHVMKRVDAILQSYLSHRR</sequence>
<dbReference type="SUPFAM" id="SSF50475">
    <property type="entry name" value="FMN-binding split barrel"/>
    <property type="match status" value="1"/>
</dbReference>
<dbReference type="EMBL" id="FR695876">
    <property type="protein sequence ID" value="CBX30506.1"/>
    <property type="molecule type" value="Genomic_DNA"/>
</dbReference>
<accession>E1YIW2</accession>
<feature type="domain" description="3-octaprenyl-4-hydroxybenzoate carboxy-lyase-like N-terminal" evidence="3">
    <location>
        <begin position="9"/>
        <end position="86"/>
    </location>
</feature>
<dbReference type="AlphaFoldDB" id="E1YIW2"/>
<dbReference type="InterPro" id="IPR048304">
    <property type="entry name" value="UbiD_Rift_dom"/>
</dbReference>
<evidence type="ECO:0000259" key="4">
    <source>
        <dbReference type="Pfam" id="PF20696"/>
    </source>
</evidence>
<reference evidence="5" key="1">
    <citation type="journal article" date="2011" name="Environ. Microbiol.">
        <title>Genomic insights into the metabolic potential of the polycyclic aromatic hydrocarbon degrading sulfate-reducing Deltaproteobacterium N47.</title>
        <authorList>
            <person name="Bergmann F."/>
            <person name="Selesi D."/>
            <person name="Weinmaier T."/>
            <person name="Tischler P."/>
            <person name="Rattei T."/>
            <person name="Meckenstock R.U."/>
        </authorList>
    </citation>
    <scope>NUCLEOTIDE SEQUENCE</scope>
</reference>
<dbReference type="Pfam" id="PF20695">
    <property type="entry name" value="UbiD_N"/>
    <property type="match status" value="1"/>
</dbReference>
<dbReference type="PANTHER" id="PTHR30108">
    <property type="entry name" value="3-OCTAPRENYL-4-HYDROXYBENZOATE CARBOXY-LYASE-RELATED"/>
    <property type="match status" value="1"/>
</dbReference>
<dbReference type="GO" id="GO:0005737">
    <property type="term" value="C:cytoplasm"/>
    <property type="evidence" value="ECO:0007669"/>
    <property type="project" value="TreeGrafter"/>
</dbReference>
<feature type="domain" description="3-octaprenyl-4-hydroxybenzoate carboxy-lyase-like Rift-related" evidence="2">
    <location>
        <begin position="99"/>
        <end position="291"/>
    </location>
</feature>
<feature type="domain" description="3-octaprenyl-4-hydroxybenzoate carboxy-lyase-like C-terminal" evidence="4">
    <location>
        <begin position="320"/>
        <end position="427"/>
    </location>
</feature>
<dbReference type="NCBIfam" id="TIGR00148">
    <property type="entry name" value="UbiD family decarboxylase"/>
    <property type="match status" value="1"/>
</dbReference>
<dbReference type="Pfam" id="PF01977">
    <property type="entry name" value="UbiD"/>
    <property type="match status" value="1"/>
</dbReference>
<gene>
    <name evidence="5" type="ORF">N47_K27460</name>
</gene>
<name>E1YIW2_9BACT</name>
<protein>
    <recommendedName>
        <fullName evidence="6">UbiD family decarboxylase</fullName>
    </recommendedName>
</protein>
<organism evidence="5">
    <name type="scientific">uncultured Desulfobacterium sp</name>
    <dbReference type="NCBI Taxonomy" id="201089"/>
    <lineage>
        <taxon>Bacteria</taxon>
        <taxon>Pseudomonadati</taxon>
        <taxon>Thermodesulfobacteriota</taxon>
        <taxon>Desulfobacteria</taxon>
        <taxon>Desulfobacterales</taxon>
        <taxon>Desulfobacteriaceae</taxon>
        <taxon>Desulfobacterium</taxon>
        <taxon>environmental samples</taxon>
    </lineage>
</organism>
<dbReference type="GO" id="GO:0016831">
    <property type="term" value="F:carboxy-lyase activity"/>
    <property type="evidence" value="ECO:0007669"/>
    <property type="project" value="InterPro"/>
</dbReference>
<dbReference type="InterPro" id="IPR049383">
    <property type="entry name" value="UbiD-like_N"/>
</dbReference>